<accession>A0A5P2CRE0</accession>
<name>A0A5P2CRE0_STRVZ</name>
<proteinExistence type="predicted"/>
<sequence length="145" mass="15410">MRVTGSAACGVTRRRRPSAVRAVTVPRAPASSARSIRPLASSAFSGIRKVPNAVRSRVGRPPAVRRNCVRTCRVRCCRVKGLSPRARAGASIQDTRWAASAALISALSRGQAFGGRRESVVVSLAFIAGLPRGSAGPRRHLSRTR</sequence>
<reference evidence="1 2" key="1">
    <citation type="submission" date="2018-05" db="EMBL/GenBank/DDBJ databases">
        <title>Streptomyces venezuelae.</title>
        <authorList>
            <person name="Kim W."/>
            <person name="Lee N."/>
            <person name="Cho B.-K."/>
        </authorList>
    </citation>
    <scope>NUCLEOTIDE SEQUENCE [LARGE SCALE GENOMIC DNA]</scope>
    <source>
        <strain evidence="1 2">ATCC 14585</strain>
    </source>
</reference>
<dbReference type="AlphaFoldDB" id="A0A5P2CRE0"/>
<gene>
    <name evidence="1" type="ORF">DEJ49_34500</name>
</gene>
<dbReference type="Proteomes" id="UP000324015">
    <property type="component" value="Chromosome"/>
</dbReference>
<organism evidence="1 2">
    <name type="scientific">Streptomyces venezuelae</name>
    <dbReference type="NCBI Taxonomy" id="54571"/>
    <lineage>
        <taxon>Bacteria</taxon>
        <taxon>Bacillati</taxon>
        <taxon>Actinomycetota</taxon>
        <taxon>Actinomycetes</taxon>
        <taxon>Kitasatosporales</taxon>
        <taxon>Streptomycetaceae</taxon>
        <taxon>Streptomyces</taxon>
    </lineage>
</organism>
<evidence type="ECO:0000313" key="1">
    <source>
        <dbReference type="EMBL" id="QES45425.1"/>
    </source>
</evidence>
<dbReference type="EMBL" id="CP029191">
    <property type="protein sequence ID" value="QES45425.1"/>
    <property type="molecule type" value="Genomic_DNA"/>
</dbReference>
<evidence type="ECO:0000313" key="2">
    <source>
        <dbReference type="Proteomes" id="UP000324015"/>
    </source>
</evidence>
<protein>
    <submittedName>
        <fullName evidence="1">Uncharacterized protein</fullName>
    </submittedName>
</protein>